<keyword evidence="1" id="KW-0521">NADP</keyword>
<dbReference type="SUPFAM" id="SSF51735">
    <property type="entry name" value="NAD(P)-binding Rossmann-fold domains"/>
    <property type="match status" value="1"/>
</dbReference>
<evidence type="ECO:0000256" key="1">
    <source>
        <dbReference type="ARBA" id="ARBA00022857"/>
    </source>
</evidence>
<name>A0ABQ3G615_9BURK</name>
<proteinExistence type="predicted"/>
<reference evidence="5" key="1">
    <citation type="journal article" date="2019" name="Int. J. Syst. Evol. Microbiol.">
        <title>The Global Catalogue of Microorganisms (GCM) 10K type strain sequencing project: providing services to taxonomists for standard genome sequencing and annotation.</title>
        <authorList>
            <consortium name="The Broad Institute Genomics Platform"/>
            <consortium name="The Broad Institute Genome Sequencing Center for Infectious Disease"/>
            <person name="Wu L."/>
            <person name="Ma J."/>
        </authorList>
    </citation>
    <scope>NUCLEOTIDE SEQUENCE [LARGE SCALE GENOMIC DNA]</scope>
    <source>
        <strain evidence="5">KCTC 23314</strain>
    </source>
</reference>
<gene>
    <name evidence="4" type="ORF">GCM10007320_42600</name>
</gene>
<accession>A0ABQ3G615</accession>
<keyword evidence="5" id="KW-1185">Reference proteome</keyword>
<dbReference type="Pfam" id="PF01370">
    <property type="entry name" value="Epimerase"/>
    <property type="match status" value="1"/>
</dbReference>
<dbReference type="Proteomes" id="UP000626210">
    <property type="component" value="Unassembled WGS sequence"/>
</dbReference>
<comment type="caution">
    <text evidence="4">The sequence shown here is derived from an EMBL/GenBank/DDBJ whole genome shotgun (WGS) entry which is preliminary data.</text>
</comment>
<organism evidence="4 5">
    <name type="scientific">Pseudorhodoferax aquiterrae</name>
    <dbReference type="NCBI Taxonomy" id="747304"/>
    <lineage>
        <taxon>Bacteria</taxon>
        <taxon>Pseudomonadati</taxon>
        <taxon>Pseudomonadota</taxon>
        <taxon>Betaproteobacteria</taxon>
        <taxon>Burkholderiales</taxon>
        <taxon>Comamonadaceae</taxon>
    </lineage>
</organism>
<evidence type="ECO:0000313" key="4">
    <source>
        <dbReference type="EMBL" id="GHC92519.1"/>
    </source>
</evidence>
<dbReference type="Gene3D" id="3.90.25.10">
    <property type="entry name" value="UDP-galactose 4-epimerase, domain 1"/>
    <property type="match status" value="1"/>
</dbReference>
<evidence type="ECO:0000313" key="5">
    <source>
        <dbReference type="Proteomes" id="UP000626210"/>
    </source>
</evidence>
<dbReference type="Gene3D" id="3.40.50.720">
    <property type="entry name" value="NAD(P)-binding Rossmann-like Domain"/>
    <property type="match status" value="1"/>
</dbReference>
<sequence length="314" mass="33280">MKRVLVTGAGGFVGQGLVQRLLQQPGLEQLVAVDRQLDAQALPWLRDRRVRAVAGDFAAPATLQQALAQPPDGVFHLASLPGSRAEALPDGGMAVNLLATAALWQRLAELPGPPARVVFASSIAVYGALPMEPAMHEDQPTQPLLSYGAHKRMAEILLADLSRRGGVDGLSLRLPGIVARPPSPTGHGSAFMSDLLHRLSAGEAYVCPVGPDARAWWMSLACCVDNLLHAAAIPPARLAPARVVQLPALTATVGEVVQAIAQRHGARAGRVDYRPDAQTEQHFGRFPVLHAPQAEALGFRHDGGLDALLRRAVP</sequence>
<dbReference type="InterPro" id="IPR036291">
    <property type="entry name" value="NAD(P)-bd_dom_sf"/>
</dbReference>
<evidence type="ECO:0000259" key="3">
    <source>
        <dbReference type="Pfam" id="PF01370"/>
    </source>
</evidence>
<dbReference type="PANTHER" id="PTHR43103">
    <property type="entry name" value="NUCLEOSIDE-DIPHOSPHATE-SUGAR EPIMERASE"/>
    <property type="match status" value="1"/>
</dbReference>
<dbReference type="PANTHER" id="PTHR43103:SF3">
    <property type="entry name" value="ADP-L-GLYCERO-D-MANNO-HEPTOSE-6-EPIMERASE"/>
    <property type="match status" value="1"/>
</dbReference>
<dbReference type="RefSeq" id="WP_189688914.1">
    <property type="nucleotide sequence ID" value="NZ_BMYK01000016.1"/>
</dbReference>
<keyword evidence="2" id="KW-0119">Carbohydrate metabolism</keyword>
<dbReference type="EMBL" id="BMYK01000016">
    <property type="protein sequence ID" value="GHC92519.1"/>
    <property type="molecule type" value="Genomic_DNA"/>
</dbReference>
<feature type="domain" description="NAD-dependent epimerase/dehydratase" evidence="3">
    <location>
        <begin position="4"/>
        <end position="206"/>
    </location>
</feature>
<evidence type="ECO:0000256" key="2">
    <source>
        <dbReference type="ARBA" id="ARBA00023277"/>
    </source>
</evidence>
<dbReference type="InterPro" id="IPR001509">
    <property type="entry name" value="Epimerase_deHydtase"/>
</dbReference>
<protein>
    <submittedName>
        <fullName evidence="4">UDP-glucose 4-epimerase</fullName>
    </submittedName>
</protein>